<keyword evidence="3" id="KW-0804">Transcription</keyword>
<dbReference type="PROSITE" id="PS50987">
    <property type="entry name" value="HTH_ARSR_2"/>
    <property type="match status" value="1"/>
</dbReference>
<protein>
    <submittedName>
        <fullName evidence="5">Regulatory ArsR family protein</fullName>
    </submittedName>
</protein>
<dbReference type="SMART" id="SM00418">
    <property type="entry name" value="HTH_ARSR"/>
    <property type="match status" value="1"/>
</dbReference>
<keyword evidence="6" id="KW-1185">Reference proteome</keyword>
<evidence type="ECO:0000313" key="6">
    <source>
        <dbReference type="Proteomes" id="UP000294743"/>
    </source>
</evidence>
<evidence type="ECO:0000256" key="3">
    <source>
        <dbReference type="ARBA" id="ARBA00023163"/>
    </source>
</evidence>
<dbReference type="InterPro" id="IPR051081">
    <property type="entry name" value="HTH_MetalResp_TranReg"/>
</dbReference>
<sequence>MLTLQQQPYELYETFSYFERAYFNIPVTAAWKKYDPLRKKLEESYTVLQPTLSKIIKDHQKFFEYTTFGASEGDTWVGFIVFSIVYLNKDKNQQRAFALEMMELLKASSIQEEADDLRSTFITFLQEDEMDSKHKWELLYIYENFDFFASEITTIIETLRPEVRKQLQMYQLEVSNFIDDITRNTRQMSLESYIKRVVRVTIEDAEVRVVYPTVFGSNSLTIQERYVFIGILFDSSFDFQGENEELDLLLAKMKVLTDPSKFAILKELHKESTYGNDLAKKMNLTPATISHHMNALLSEGLVNLRTGKSKRIYYSVNEEAVKSILQNVEEQLLS</sequence>
<dbReference type="Pfam" id="PF01022">
    <property type="entry name" value="HTH_5"/>
    <property type="match status" value="1"/>
</dbReference>
<accession>A0A4R8A3R2</accession>
<proteinExistence type="predicted"/>
<keyword evidence="1" id="KW-0805">Transcription regulation</keyword>
<evidence type="ECO:0000313" key="5">
    <source>
        <dbReference type="EMBL" id="TDW24925.1"/>
    </source>
</evidence>
<dbReference type="InterPro" id="IPR036388">
    <property type="entry name" value="WH-like_DNA-bd_sf"/>
</dbReference>
<dbReference type="AlphaFoldDB" id="A0A4R8A3R2"/>
<dbReference type="EMBL" id="SODD01000007">
    <property type="protein sequence ID" value="TDW24925.1"/>
    <property type="molecule type" value="Genomic_DNA"/>
</dbReference>
<evidence type="ECO:0000256" key="1">
    <source>
        <dbReference type="ARBA" id="ARBA00023015"/>
    </source>
</evidence>
<dbReference type="PANTHER" id="PTHR33154">
    <property type="entry name" value="TRANSCRIPTIONAL REGULATOR, ARSR FAMILY"/>
    <property type="match status" value="1"/>
</dbReference>
<feature type="domain" description="HTH arsR-type" evidence="4">
    <location>
        <begin position="241"/>
        <end position="334"/>
    </location>
</feature>
<dbReference type="GO" id="GO:0003677">
    <property type="term" value="F:DNA binding"/>
    <property type="evidence" value="ECO:0007669"/>
    <property type="project" value="UniProtKB-KW"/>
</dbReference>
<name>A0A4R8A3R2_9FIRM</name>
<dbReference type="RefSeq" id="WP_134168533.1">
    <property type="nucleotide sequence ID" value="NZ_SODD01000007.1"/>
</dbReference>
<keyword evidence="2" id="KW-0238">DNA-binding</keyword>
<comment type="caution">
    <text evidence="5">The sequence shown here is derived from an EMBL/GenBank/DDBJ whole genome shotgun (WGS) entry which is preliminary data.</text>
</comment>
<dbReference type="SUPFAM" id="SSF46785">
    <property type="entry name" value="Winged helix' DNA-binding domain"/>
    <property type="match status" value="1"/>
</dbReference>
<dbReference type="CDD" id="cd00090">
    <property type="entry name" value="HTH_ARSR"/>
    <property type="match status" value="1"/>
</dbReference>
<organism evidence="5 6">
    <name type="scientific">Breznakia blatticola</name>
    <dbReference type="NCBI Taxonomy" id="1754012"/>
    <lineage>
        <taxon>Bacteria</taxon>
        <taxon>Bacillati</taxon>
        <taxon>Bacillota</taxon>
        <taxon>Erysipelotrichia</taxon>
        <taxon>Erysipelotrichales</taxon>
        <taxon>Erysipelotrichaceae</taxon>
        <taxon>Breznakia</taxon>
    </lineage>
</organism>
<dbReference type="PANTHER" id="PTHR33154:SF18">
    <property type="entry name" value="ARSENICAL RESISTANCE OPERON REPRESSOR"/>
    <property type="match status" value="1"/>
</dbReference>
<dbReference type="Gene3D" id="1.10.10.10">
    <property type="entry name" value="Winged helix-like DNA-binding domain superfamily/Winged helix DNA-binding domain"/>
    <property type="match status" value="1"/>
</dbReference>
<dbReference type="OrthoDB" id="1644524at2"/>
<reference evidence="5 6" key="1">
    <citation type="submission" date="2019-03" db="EMBL/GenBank/DDBJ databases">
        <title>Genomic Encyclopedia of Type Strains, Phase IV (KMG-IV): sequencing the most valuable type-strain genomes for metagenomic binning, comparative biology and taxonomic classification.</title>
        <authorList>
            <person name="Goeker M."/>
        </authorList>
    </citation>
    <scope>NUCLEOTIDE SEQUENCE [LARGE SCALE GENOMIC DNA]</scope>
    <source>
        <strain evidence="5 6">DSM 28867</strain>
    </source>
</reference>
<evidence type="ECO:0000256" key="2">
    <source>
        <dbReference type="ARBA" id="ARBA00023125"/>
    </source>
</evidence>
<gene>
    <name evidence="5" type="ORF">EDD63_10779</name>
</gene>
<dbReference type="GO" id="GO:0003700">
    <property type="term" value="F:DNA-binding transcription factor activity"/>
    <property type="evidence" value="ECO:0007669"/>
    <property type="project" value="InterPro"/>
</dbReference>
<evidence type="ECO:0000259" key="4">
    <source>
        <dbReference type="PROSITE" id="PS50987"/>
    </source>
</evidence>
<dbReference type="InterPro" id="IPR011991">
    <property type="entry name" value="ArsR-like_HTH"/>
</dbReference>
<dbReference type="InterPro" id="IPR001845">
    <property type="entry name" value="HTH_ArsR_DNA-bd_dom"/>
</dbReference>
<dbReference type="Proteomes" id="UP000294743">
    <property type="component" value="Unassembled WGS sequence"/>
</dbReference>
<dbReference type="InterPro" id="IPR036390">
    <property type="entry name" value="WH_DNA-bd_sf"/>
</dbReference>